<keyword evidence="2" id="KW-0067">ATP-binding</keyword>
<gene>
    <name evidence="4" type="ORF">RFI_06802</name>
</gene>
<dbReference type="PROSITE" id="PS00107">
    <property type="entry name" value="PROTEIN_KINASE_ATP"/>
    <property type="match status" value="1"/>
</dbReference>
<dbReference type="InterPro" id="IPR000719">
    <property type="entry name" value="Prot_kinase_dom"/>
</dbReference>
<evidence type="ECO:0000256" key="1">
    <source>
        <dbReference type="ARBA" id="ARBA00023860"/>
    </source>
</evidence>
<dbReference type="GO" id="GO:0004672">
    <property type="term" value="F:protein kinase activity"/>
    <property type="evidence" value="ECO:0007669"/>
    <property type="project" value="InterPro"/>
</dbReference>
<name>X6NWR2_RETFI</name>
<dbReference type="InterPro" id="IPR011009">
    <property type="entry name" value="Kinase-like_dom_sf"/>
</dbReference>
<feature type="binding site" evidence="2">
    <location>
        <position position="41"/>
    </location>
    <ligand>
        <name>ATP</name>
        <dbReference type="ChEBI" id="CHEBI:30616"/>
    </ligand>
</feature>
<dbReference type="GO" id="GO:0005524">
    <property type="term" value="F:ATP binding"/>
    <property type="evidence" value="ECO:0007669"/>
    <property type="project" value="UniProtKB-UniRule"/>
</dbReference>
<keyword evidence="4" id="KW-0418">Kinase</keyword>
<proteinExistence type="predicted"/>
<protein>
    <recommendedName>
        <fullName evidence="1">Casein kinase I</fullName>
    </recommendedName>
</protein>
<reference evidence="4 5" key="1">
    <citation type="journal article" date="2013" name="Curr. Biol.">
        <title>The Genome of the Foraminiferan Reticulomyxa filosa.</title>
        <authorList>
            <person name="Glockner G."/>
            <person name="Hulsmann N."/>
            <person name="Schleicher M."/>
            <person name="Noegel A.A."/>
            <person name="Eichinger L."/>
            <person name="Gallinger C."/>
            <person name="Pawlowski J."/>
            <person name="Sierra R."/>
            <person name="Euteneuer U."/>
            <person name="Pillet L."/>
            <person name="Moustafa A."/>
            <person name="Platzer M."/>
            <person name="Groth M."/>
            <person name="Szafranski K."/>
            <person name="Schliwa M."/>
        </authorList>
    </citation>
    <scope>NUCLEOTIDE SEQUENCE [LARGE SCALE GENOMIC DNA]</scope>
</reference>
<evidence type="ECO:0000259" key="3">
    <source>
        <dbReference type="PROSITE" id="PS50011"/>
    </source>
</evidence>
<dbReference type="PROSITE" id="PS50011">
    <property type="entry name" value="PROTEIN_KINASE_DOM"/>
    <property type="match status" value="1"/>
</dbReference>
<dbReference type="SUPFAM" id="SSF56112">
    <property type="entry name" value="Protein kinase-like (PK-like)"/>
    <property type="match status" value="1"/>
</dbReference>
<feature type="non-terminal residue" evidence="4">
    <location>
        <position position="115"/>
    </location>
</feature>
<accession>X6NWR2</accession>
<dbReference type="OrthoDB" id="5800476at2759"/>
<keyword evidence="4" id="KW-0808">Transferase</keyword>
<keyword evidence="2" id="KW-0547">Nucleotide-binding</keyword>
<keyword evidence="5" id="KW-1185">Reference proteome</keyword>
<organism evidence="4 5">
    <name type="scientific">Reticulomyxa filosa</name>
    <dbReference type="NCBI Taxonomy" id="46433"/>
    <lineage>
        <taxon>Eukaryota</taxon>
        <taxon>Sar</taxon>
        <taxon>Rhizaria</taxon>
        <taxon>Retaria</taxon>
        <taxon>Foraminifera</taxon>
        <taxon>Monothalamids</taxon>
        <taxon>Reticulomyxidae</taxon>
        <taxon>Reticulomyxa</taxon>
    </lineage>
</organism>
<dbReference type="PANTHER" id="PTHR11909">
    <property type="entry name" value="CASEIN KINASE-RELATED"/>
    <property type="match status" value="1"/>
</dbReference>
<evidence type="ECO:0000313" key="5">
    <source>
        <dbReference type="Proteomes" id="UP000023152"/>
    </source>
</evidence>
<dbReference type="Proteomes" id="UP000023152">
    <property type="component" value="Unassembled WGS sequence"/>
</dbReference>
<feature type="domain" description="Protein kinase" evidence="3">
    <location>
        <begin position="12"/>
        <end position="115"/>
    </location>
</feature>
<sequence length="115" mass="12893">MDFELRIGNGKYKLGPKVGSGSFGVIHSGQNVKTGETVAVKLEKANSKCPQLQCEYQVYRYLKGMLGVPKSKWFGKEGDFNILVMDMLGPSLEELFNYCDRQFSLKTVCLLADQM</sequence>
<comment type="caution">
    <text evidence="4">The sequence shown here is derived from an EMBL/GenBank/DDBJ whole genome shotgun (WGS) entry which is preliminary data.</text>
</comment>
<dbReference type="InterPro" id="IPR050235">
    <property type="entry name" value="CK1_Ser-Thr_kinase"/>
</dbReference>
<evidence type="ECO:0000256" key="2">
    <source>
        <dbReference type="PROSITE-ProRule" id="PRU10141"/>
    </source>
</evidence>
<dbReference type="Gene3D" id="3.30.200.20">
    <property type="entry name" value="Phosphorylase Kinase, domain 1"/>
    <property type="match status" value="1"/>
</dbReference>
<dbReference type="InterPro" id="IPR017441">
    <property type="entry name" value="Protein_kinase_ATP_BS"/>
</dbReference>
<dbReference type="OMA" id="FEWERAS"/>
<dbReference type="EMBL" id="ASPP01005539">
    <property type="protein sequence ID" value="ETO30318.1"/>
    <property type="molecule type" value="Genomic_DNA"/>
</dbReference>
<dbReference type="AlphaFoldDB" id="X6NWR2"/>
<evidence type="ECO:0000313" key="4">
    <source>
        <dbReference type="EMBL" id="ETO30318.1"/>
    </source>
</evidence>